<accession>A0ABV6NQV6</accession>
<evidence type="ECO:0000313" key="3">
    <source>
        <dbReference type="Proteomes" id="UP001589894"/>
    </source>
</evidence>
<dbReference type="RefSeq" id="WP_377335429.1">
    <property type="nucleotide sequence ID" value="NZ_JBHLUE010000002.1"/>
</dbReference>
<evidence type="ECO:0000313" key="2">
    <source>
        <dbReference type="EMBL" id="MFC0563160.1"/>
    </source>
</evidence>
<keyword evidence="1" id="KW-0472">Membrane</keyword>
<comment type="caution">
    <text evidence="2">The sequence shown here is derived from an EMBL/GenBank/DDBJ whole genome shotgun (WGS) entry which is preliminary data.</text>
</comment>
<sequence>MVALVTAVLLYSAGFVFLYGVIRLAVRHGIQDVNRIRHDELLAERRAELQERTFIQDNAYLAGG</sequence>
<reference evidence="2 3" key="1">
    <citation type="submission" date="2024-09" db="EMBL/GenBank/DDBJ databases">
        <authorList>
            <person name="Sun Q."/>
            <person name="Mori K."/>
        </authorList>
    </citation>
    <scope>NUCLEOTIDE SEQUENCE [LARGE SCALE GENOMIC DNA]</scope>
    <source>
        <strain evidence="2 3">TBRC 2205</strain>
    </source>
</reference>
<protein>
    <submittedName>
        <fullName evidence="2">Uncharacterized protein</fullName>
    </submittedName>
</protein>
<name>A0ABV6NQV6_9ACTN</name>
<keyword evidence="1" id="KW-1133">Transmembrane helix</keyword>
<feature type="transmembrane region" description="Helical" evidence="1">
    <location>
        <begin position="6"/>
        <end position="26"/>
    </location>
</feature>
<dbReference type="EMBL" id="JBHLUE010000002">
    <property type="protein sequence ID" value="MFC0563160.1"/>
    <property type="molecule type" value="Genomic_DNA"/>
</dbReference>
<keyword evidence="1" id="KW-0812">Transmembrane</keyword>
<proteinExistence type="predicted"/>
<keyword evidence="3" id="KW-1185">Reference proteome</keyword>
<dbReference type="Proteomes" id="UP001589894">
    <property type="component" value="Unassembled WGS sequence"/>
</dbReference>
<gene>
    <name evidence="2" type="ORF">ACFFHU_03120</name>
</gene>
<organism evidence="2 3">
    <name type="scientific">Plantactinospora siamensis</name>
    <dbReference type="NCBI Taxonomy" id="555372"/>
    <lineage>
        <taxon>Bacteria</taxon>
        <taxon>Bacillati</taxon>
        <taxon>Actinomycetota</taxon>
        <taxon>Actinomycetes</taxon>
        <taxon>Micromonosporales</taxon>
        <taxon>Micromonosporaceae</taxon>
        <taxon>Plantactinospora</taxon>
    </lineage>
</organism>
<evidence type="ECO:0000256" key="1">
    <source>
        <dbReference type="SAM" id="Phobius"/>
    </source>
</evidence>